<sequence length="683" mass="70728">MTPDQSPDQSPDRSLVGRVVAVAVLLLTLAVGFVSHSALRSFEQELRPELEREATVVGSIGVQTLQRALDLGVPFHGLSGLDDYLASLLGAREGLAYVVLSDAAGRGVATAGQVPAAFAGIDAGSAAPDRGAVMRLQGNSYDAAQPLREAGRVVGWLHVGIARARVDSALDDMRWDVLIVLLVVLLATAEFLRFILARTVSAPIGMVLRLQGRLAQGDWTLRAPGGMGAEAGRVARHLNVLVRRMNDRWDRLCWLATQSGAARRANGVLDDVRQRLRFGVASVQEGLGAGASSARLPLFLFVFAEQLSTSFNPIYALELAGGQGGVMGAALPIVTFVAAVALFTPWGAGVVARHGPRDALLIGLVPAALGHVGAALATDLTTFAIARAICGAGYAIVTIACQVHLAQEAPRGRVARSLGGFTAAVMTGAVCGTAIGAVLADRVGFRFTFAFAMLLVAGTGLLVWRAFAAGGSSERKEMGLWRSARAAFAEPRFALLVIFAAIPAKVLLGGFIFFLAPLELRELGLSQAAIGRNVMLYGLCMLPAILVGAWLADRSGRGGLIIAGAGVLNGVALLLPLWIDRETALPLAIIGTGIAQGLAAAPMLAIIPGLSLLRNAPSSAAMLSFLRLAERFGSVVGPPAAAALFALGGGQHTMLVLGALSLATALGYGLALAFGRIRQGAAA</sequence>
<evidence type="ECO:0000259" key="7">
    <source>
        <dbReference type="PROSITE" id="PS50850"/>
    </source>
</evidence>
<keyword evidence="5 6" id="KW-0472">Membrane</keyword>
<feature type="transmembrane region" description="Helical" evidence="6">
    <location>
        <begin position="493"/>
        <end position="514"/>
    </location>
</feature>
<feature type="transmembrane region" description="Helical" evidence="6">
    <location>
        <begin position="418"/>
        <end position="439"/>
    </location>
</feature>
<dbReference type="PANTHER" id="PTHR43124:SF3">
    <property type="entry name" value="CHLORAMPHENICOL EFFLUX PUMP RV0191"/>
    <property type="match status" value="1"/>
</dbReference>
<dbReference type="Proteomes" id="UP000689967">
    <property type="component" value="Unassembled WGS sequence"/>
</dbReference>
<feature type="transmembrane region" description="Helical" evidence="6">
    <location>
        <begin position="359"/>
        <end position="378"/>
    </location>
</feature>
<feature type="transmembrane region" description="Helical" evidence="6">
    <location>
        <begin position="15"/>
        <end position="34"/>
    </location>
</feature>
<dbReference type="PANTHER" id="PTHR43124">
    <property type="entry name" value="PURINE EFFLUX PUMP PBUE"/>
    <property type="match status" value="1"/>
</dbReference>
<comment type="caution">
    <text evidence="9">The sequence shown here is derived from an EMBL/GenBank/DDBJ whole genome shotgun (WGS) entry which is preliminary data.</text>
</comment>
<feature type="domain" description="Major facilitator superfamily (MFS) profile" evidence="7">
    <location>
        <begin position="290"/>
        <end position="676"/>
    </location>
</feature>
<comment type="subcellular location">
    <subcellularLocation>
        <location evidence="1">Cell membrane</location>
        <topology evidence="1">Multi-pass membrane protein</topology>
    </subcellularLocation>
</comment>
<keyword evidence="4 6" id="KW-1133">Transmembrane helix</keyword>
<proteinExistence type="predicted"/>
<feature type="transmembrane region" description="Helical" evidence="6">
    <location>
        <begin position="175"/>
        <end position="196"/>
    </location>
</feature>
<feature type="transmembrane region" description="Helical" evidence="6">
    <location>
        <begin position="445"/>
        <end position="472"/>
    </location>
</feature>
<feature type="transmembrane region" description="Helical" evidence="6">
    <location>
        <begin position="654"/>
        <end position="674"/>
    </location>
</feature>
<evidence type="ECO:0000256" key="3">
    <source>
        <dbReference type="ARBA" id="ARBA00022692"/>
    </source>
</evidence>
<evidence type="ECO:0000313" key="10">
    <source>
        <dbReference type="Proteomes" id="UP000689967"/>
    </source>
</evidence>
<feature type="transmembrane region" description="Helical" evidence="6">
    <location>
        <begin position="628"/>
        <end position="648"/>
    </location>
</feature>
<gene>
    <name evidence="9" type="ORF">JJQ90_17880</name>
</gene>
<evidence type="ECO:0000256" key="1">
    <source>
        <dbReference type="ARBA" id="ARBA00004651"/>
    </source>
</evidence>
<dbReference type="InterPro" id="IPR003660">
    <property type="entry name" value="HAMP_dom"/>
</dbReference>
<evidence type="ECO:0000313" key="9">
    <source>
        <dbReference type="EMBL" id="MBU8545600.1"/>
    </source>
</evidence>
<dbReference type="InterPro" id="IPR033463">
    <property type="entry name" value="sCache_3"/>
</dbReference>
<reference evidence="9 10" key="1">
    <citation type="submission" date="2021-01" db="EMBL/GenBank/DDBJ databases">
        <title>Roseomonas sp. nov, a bacterium isolated from an oil production mixture in Yumen Oilfield.</title>
        <authorList>
            <person name="Wu D."/>
        </authorList>
    </citation>
    <scope>NUCLEOTIDE SEQUENCE [LARGE SCALE GENOMIC DNA]</scope>
    <source>
        <strain evidence="9 10">ROY-5-3</strain>
    </source>
</reference>
<feature type="transmembrane region" description="Helical" evidence="6">
    <location>
        <begin position="534"/>
        <end position="552"/>
    </location>
</feature>
<dbReference type="InterPro" id="IPR050189">
    <property type="entry name" value="MFS_Efflux_Transporters"/>
</dbReference>
<evidence type="ECO:0000256" key="6">
    <source>
        <dbReference type="SAM" id="Phobius"/>
    </source>
</evidence>
<dbReference type="InterPro" id="IPR020846">
    <property type="entry name" value="MFS_dom"/>
</dbReference>
<keyword evidence="10" id="KW-1185">Reference proteome</keyword>
<dbReference type="Pfam" id="PF17203">
    <property type="entry name" value="sCache_3_2"/>
    <property type="match status" value="1"/>
</dbReference>
<evidence type="ECO:0000259" key="8">
    <source>
        <dbReference type="PROSITE" id="PS50885"/>
    </source>
</evidence>
<protein>
    <submittedName>
        <fullName evidence="9">MFS transporter</fullName>
    </submittedName>
</protein>
<accession>A0ABS6HA53</accession>
<keyword evidence="3 6" id="KW-0812">Transmembrane</keyword>
<evidence type="ECO:0000256" key="5">
    <source>
        <dbReference type="ARBA" id="ARBA00023136"/>
    </source>
</evidence>
<dbReference type="RefSeq" id="WP_216877605.1">
    <property type="nucleotide sequence ID" value="NZ_JAERQM010000005.1"/>
</dbReference>
<dbReference type="PROSITE" id="PS50850">
    <property type="entry name" value="MFS"/>
    <property type="match status" value="1"/>
</dbReference>
<name>A0ABS6HA53_9PROT</name>
<keyword evidence="2" id="KW-1003">Cell membrane</keyword>
<evidence type="ECO:0000256" key="4">
    <source>
        <dbReference type="ARBA" id="ARBA00022989"/>
    </source>
</evidence>
<dbReference type="EMBL" id="JAERQM010000005">
    <property type="protein sequence ID" value="MBU8545600.1"/>
    <property type="molecule type" value="Genomic_DNA"/>
</dbReference>
<feature type="transmembrane region" description="Helical" evidence="6">
    <location>
        <begin position="329"/>
        <end position="352"/>
    </location>
</feature>
<dbReference type="InterPro" id="IPR011701">
    <property type="entry name" value="MFS"/>
</dbReference>
<evidence type="ECO:0000256" key="2">
    <source>
        <dbReference type="ARBA" id="ARBA00022475"/>
    </source>
</evidence>
<dbReference type="PROSITE" id="PS50885">
    <property type="entry name" value="HAMP"/>
    <property type="match status" value="1"/>
</dbReference>
<feature type="domain" description="HAMP" evidence="8">
    <location>
        <begin position="198"/>
        <end position="250"/>
    </location>
</feature>
<organism evidence="9 10">
    <name type="scientific">Falsiroseomonas oleicola</name>
    <dbReference type="NCBI Taxonomy" id="2801474"/>
    <lineage>
        <taxon>Bacteria</taxon>
        <taxon>Pseudomonadati</taxon>
        <taxon>Pseudomonadota</taxon>
        <taxon>Alphaproteobacteria</taxon>
        <taxon>Acetobacterales</taxon>
        <taxon>Roseomonadaceae</taxon>
        <taxon>Falsiroseomonas</taxon>
    </lineage>
</organism>
<feature type="transmembrane region" description="Helical" evidence="6">
    <location>
        <begin position="559"/>
        <end position="579"/>
    </location>
</feature>
<feature type="transmembrane region" description="Helical" evidence="6">
    <location>
        <begin position="585"/>
        <end position="607"/>
    </location>
</feature>
<dbReference type="Pfam" id="PF07690">
    <property type="entry name" value="MFS_1"/>
    <property type="match status" value="1"/>
</dbReference>
<feature type="transmembrane region" description="Helical" evidence="6">
    <location>
        <begin position="384"/>
        <end position="406"/>
    </location>
</feature>